<feature type="transmembrane region" description="Helical" evidence="7">
    <location>
        <begin position="21"/>
        <end position="42"/>
    </location>
</feature>
<dbReference type="EMBL" id="LR797195">
    <property type="protein sequence ID" value="CAB4193787.1"/>
    <property type="molecule type" value="Genomic_DNA"/>
</dbReference>
<reference evidence="8" key="1">
    <citation type="submission" date="2020-05" db="EMBL/GenBank/DDBJ databases">
        <authorList>
            <person name="Chiriac C."/>
            <person name="Salcher M."/>
            <person name="Ghai R."/>
            <person name="Kavagutti S V."/>
        </authorList>
    </citation>
    <scope>NUCLEOTIDE SEQUENCE</scope>
</reference>
<sequence>MKDVNFGKMLKRLIEKTLFGSKWLLVPFYIGLILAQLVYLYWFSGSVLHMLSTAGDITKEEGMLIILELVDIVMVANLIKMIISGSYTSFITKDHPETSEKSSSGLLKVKMASSLIGVSSIHLLQSFINAEKLDWDTITKQMWIHGMFLFGAFALMVIEYIHVKSEVLLHGIEHESTPTKH</sequence>
<proteinExistence type="inferred from homology"/>
<organism evidence="8">
    <name type="scientific">uncultured Caudovirales phage</name>
    <dbReference type="NCBI Taxonomy" id="2100421"/>
    <lineage>
        <taxon>Viruses</taxon>
        <taxon>Duplodnaviria</taxon>
        <taxon>Heunggongvirae</taxon>
        <taxon>Uroviricota</taxon>
        <taxon>Caudoviricetes</taxon>
        <taxon>Peduoviridae</taxon>
        <taxon>Maltschvirus</taxon>
        <taxon>Maltschvirus maltsch</taxon>
    </lineage>
</organism>
<dbReference type="GO" id="GO:0005886">
    <property type="term" value="C:plasma membrane"/>
    <property type="evidence" value="ECO:0007669"/>
    <property type="project" value="UniProtKB-SubCell"/>
</dbReference>
<evidence type="ECO:0000256" key="5">
    <source>
        <dbReference type="ARBA" id="ARBA00022989"/>
    </source>
</evidence>
<keyword evidence="3" id="KW-1003">Cell membrane</keyword>
<evidence type="ECO:0000256" key="3">
    <source>
        <dbReference type="ARBA" id="ARBA00022475"/>
    </source>
</evidence>
<dbReference type="PANTHER" id="PTHR38596">
    <property type="entry name" value="UPF0114 PROTEIN YQHA"/>
    <property type="match status" value="1"/>
</dbReference>
<protein>
    <submittedName>
        <fullName evidence="8">COG2862 Predicted membrane protein</fullName>
    </submittedName>
</protein>
<keyword evidence="5 7" id="KW-1133">Transmembrane helix</keyword>
<evidence type="ECO:0000256" key="1">
    <source>
        <dbReference type="ARBA" id="ARBA00004651"/>
    </source>
</evidence>
<keyword evidence="6 7" id="KW-0472">Membrane</keyword>
<evidence type="ECO:0000256" key="7">
    <source>
        <dbReference type="SAM" id="Phobius"/>
    </source>
</evidence>
<dbReference type="PANTHER" id="PTHR38596:SF1">
    <property type="entry name" value="UPF0114 PROTEIN YQHA"/>
    <property type="match status" value="1"/>
</dbReference>
<keyword evidence="4 7" id="KW-0812">Transmembrane</keyword>
<comment type="subcellular location">
    <subcellularLocation>
        <location evidence="1">Cell membrane</location>
        <topology evidence="1">Multi-pass membrane protein</topology>
    </subcellularLocation>
</comment>
<gene>
    <name evidence="9" type="ORF">UFOVP1247_158</name>
    <name evidence="8" type="ORF">UFOVP970_198</name>
</gene>
<dbReference type="EMBL" id="LR796916">
    <property type="protein sequence ID" value="CAB4175441.1"/>
    <property type="molecule type" value="Genomic_DNA"/>
</dbReference>
<feature type="transmembrane region" description="Helical" evidence="7">
    <location>
        <begin position="142"/>
        <end position="161"/>
    </location>
</feature>
<accession>A0A6J5Q1I1</accession>
<feature type="transmembrane region" description="Helical" evidence="7">
    <location>
        <begin position="62"/>
        <end position="83"/>
    </location>
</feature>
<dbReference type="InterPro" id="IPR005134">
    <property type="entry name" value="UPF0114"/>
</dbReference>
<evidence type="ECO:0000256" key="4">
    <source>
        <dbReference type="ARBA" id="ARBA00022692"/>
    </source>
</evidence>
<dbReference type="InterPro" id="IPR020761">
    <property type="entry name" value="UPF0114_bac"/>
</dbReference>
<evidence type="ECO:0000313" key="9">
    <source>
        <dbReference type="EMBL" id="CAB4193787.1"/>
    </source>
</evidence>
<evidence type="ECO:0000256" key="6">
    <source>
        <dbReference type="ARBA" id="ARBA00023136"/>
    </source>
</evidence>
<evidence type="ECO:0000256" key="2">
    <source>
        <dbReference type="ARBA" id="ARBA00005774"/>
    </source>
</evidence>
<evidence type="ECO:0000313" key="8">
    <source>
        <dbReference type="EMBL" id="CAB4175441.1"/>
    </source>
</evidence>
<name>A0A6J5Q1I1_9CAUD</name>
<dbReference type="HAMAP" id="MF_00143">
    <property type="entry name" value="UPF0114"/>
    <property type="match status" value="1"/>
</dbReference>
<comment type="similarity">
    <text evidence="2">Belongs to the UPF0114 family.</text>
</comment>
<dbReference type="Pfam" id="PF03350">
    <property type="entry name" value="UPF0114"/>
    <property type="match status" value="1"/>
</dbReference>